<accession>A0A7W8BZZ5</accession>
<sequence>MKPNDHTSIPAGATLHLRRALATDHAALADLWKRSVLATHHFLTPLAVDELYTALLQEYLPGVEELWLAEYGQSTAEMADAPTPGTDSVKTGKDAKPSADFPRPVGFMGFNWPQIEMLFVEPEFFGHGIGKTLLALTQKRAIAEVATLTLDVNEQNPAALAFYARMGFAVTGRSPVDGQGRPYPLLHMAWRQP</sequence>
<dbReference type="AlphaFoldDB" id="A0A7W8BZZ5"/>
<evidence type="ECO:0000256" key="2">
    <source>
        <dbReference type="ARBA" id="ARBA00023315"/>
    </source>
</evidence>
<dbReference type="PANTHER" id="PTHR43800:SF1">
    <property type="entry name" value="PEPTIDYL-LYSINE N-ACETYLTRANSFERASE YJAB"/>
    <property type="match status" value="1"/>
</dbReference>
<evidence type="ECO:0000256" key="1">
    <source>
        <dbReference type="ARBA" id="ARBA00022679"/>
    </source>
</evidence>
<keyword evidence="2 4" id="KW-0012">Acyltransferase</keyword>
<protein>
    <submittedName>
        <fullName evidence="4">Putative acetyltransferase</fullName>
        <ecNumber evidence="4">2.3.1.-</ecNumber>
    </submittedName>
</protein>
<keyword evidence="1 4" id="KW-0808">Transferase</keyword>
<feature type="domain" description="N-acetyltransferase" evidence="3">
    <location>
        <begin position="46"/>
        <end position="193"/>
    </location>
</feature>
<dbReference type="RefSeq" id="WP_221277832.1">
    <property type="nucleotide sequence ID" value="NZ_JACHGO010000003.1"/>
</dbReference>
<dbReference type="CDD" id="cd04301">
    <property type="entry name" value="NAT_SF"/>
    <property type="match status" value="1"/>
</dbReference>
<dbReference type="Pfam" id="PF00583">
    <property type="entry name" value="Acetyltransf_1"/>
    <property type="match status" value="1"/>
</dbReference>
<keyword evidence="5" id="KW-1185">Reference proteome</keyword>
<organism evidence="4 5">
    <name type="scientific">Desulfovibrio intestinalis</name>
    <dbReference type="NCBI Taxonomy" id="58621"/>
    <lineage>
        <taxon>Bacteria</taxon>
        <taxon>Pseudomonadati</taxon>
        <taxon>Thermodesulfobacteriota</taxon>
        <taxon>Desulfovibrionia</taxon>
        <taxon>Desulfovibrionales</taxon>
        <taxon>Desulfovibrionaceae</taxon>
        <taxon>Desulfovibrio</taxon>
    </lineage>
</organism>
<evidence type="ECO:0000313" key="4">
    <source>
        <dbReference type="EMBL" id="MBB5143080.1"/>
    </source>
</evidence>
<dbReference type="Gene3D" id="3.40.630.30">
    <property type="match status" value="1"/>
</dbReference>
<name>A0A7W8BZZ5_9BACT</name>
<evidence type="ECO:0000313" key="5">
    <source>
        <dbReference type="Proteomes" id="UP000539075"/>
    </source>
</evidence>
<dbReference type="GO" id="GO:0016747">
    <property type="term" value="F:acyltransferase activity, transferring groups other than amino-acyl groups"/>
    <property type="evidence" value="ECO:0007669"/>
    <property type="project" value="InterPro"/>
</dbReference>
<reference evidence="4 5" key="1">
    <citation type="submission" date="2020-08" db="EMBL/GenBank/DDBJ databases">
        <title>Genomic Encyclopedia of Type Strains, Phase IV (KMG-IV): sequencing the most valuable type-strain genomes for metagenomic binning, comparative biology and taxonomic classification.</title>
        <authorList>
            <person name="Goeker M."/>
        </authorList>
    </citation>
    <scope>NUCLEOTIDE SEQUENCE [LARGE SCALE GENOMIC DNA]</scope>
    <source>
        <strain evidence="4 5">DSM 11275</strain>
    </source>
</reference>
<dbReference type="Proteomes" id="UP000539075">
    <property type="component" value="Unassembled WGS sequence"/>
</dbReference>
<dbReference type="EC" id="2.3.1.-" evidence="4"/>
<dbReference type="EMBL" id="JACHGO010000003">
    <property type="protein sequence ID" value="MBB5143080.1"/>
    <property type="molecule type" value="Genomic_DNA"/>
</dbReference>
<dbReference type="InterPro" id="IPR016181">
    <property type="entry name" value="Acyl_CoA_acyltransferase"/>
</dbReference>
<evidence type="ECO:0000259" key="3">
    <source>
        <dbReference type="PROSITE" id="PS51186"/>
    </source>
</evidence>
<proteinExistence type="predicted"/>
<comment type="caution">
    <text evidence="4">The sequence shown here is derived from an EMBL/GenBank/DDBJ whole genome shotgun (WGS) entry which is preliminary data.</text>
</comment>
<dbReference type="SUPFAM" id="SSF55729">
    <property type="entry name" value="Acyl-CoA N-acyltransferases (Nat)"/>
    <property type="match status" value="1"/>
</dbReference>
<gene>
    <name evidence="4" type="ORF">HNQ38_001168</name>
</gene>
<dbReference type="PROSITE" id="PS51186">
    <property type="entry name" value="GNAT"/>
    <property type="match status" value="1"/>
</dbReference>
<dbReference type="PANTHER" id="PTHR43800">
    <property type="entry name" value="PEPTIDYL-LYSINE N-ACETYLTRANSFERASE YJAB"/>
    <property type="match status" value="1"/>
</dbReference>
<dbReference type="InterPro" id="IPR000182">
    <property type="entry name" value="GNAT_dom"/>
</dbReference>